<evidence type="ECO:0000259" key="3">
    <source>
        <dbReference type="Pfam" id="PF18912"/>
    </source>
</evidence>
<dbReference type="EMBL" id="JACHGK010000019">
    <property type="protein sequence ID" value="MBB6447276.1"/>
    <property type="molecule type" value="Genomic_DNA"/>
</dbReference>
<proteinExistence type="inferred from homology"/>
<dbReference type="PANTHER" id="PTHR47505:SF1">
    <property type="entry name" value="DNA UTILIZATION PROTEIN YHGH"/>
    <property type="match status" value="1"/>
</dbReference>
<comment type="similarity">
    <text evidence="1">Belongs to the ComF/GntX family.</text>
</comment>
<dbReference type="PANTHER" id="PTHR47505">
    <property type="entry name" value="DNA UTILIZATION PROTEIN YHGH"/>
    <property type="match status" value="1"/>
</dbReference>
<evidence type="ECO:0000256" key="1">
    <source>
        <dbReference type="ARBA" id="ARBA00008007"/>
    </source>
</evidence>
<evidence type="ECO:0000313" key="4">
    <source>
        <dbReference type="EMBL" id="MBB6447276.1"/>
    </source>
</evidence>
<dbReference type="InterPro" id="IPR044005">
    <property type="entry name" value="DZR_2"/>
</dbReference>
<feature type="domain" description="Double zinc ribbon" evidence="3">
    <location>
        <begin position="5"/>
        <end position="69"/>
    </location>
</feature>
<dbReference type="RefSeq" id="WP_184529076.1">
    <property type="nucleotide sequence ID" value="NZ_JACHGK010000019.1"/>
</dbReference>
<dbReference type="CDD" id="cd06223">
    <property type="entry name" value="PRTases_typeI"/>
    <property type="match status" value="1"/>
</dbReference>
<feature type="domain" description="Phosphoribosyltransferase" evidence="2">
    <location>
        <begin position="142"/>
        <end position="233"/>
    </location>
</feature>
<comment type="caution">
    <text evidence="4">The sequence shown here is derived from an EMBL/GenBank/DDBJ whole genome shotgun (WGS) entry which is preliminary data.</text>
</comment>
<dbReference type="SUPFAM" id="SSF53271">
    <property type="entry name" value="PRTase-like"/>
    <property type="match status" value="1"/>
</dbReference>
<protein>
    <submittedName>
        <fullName evidence="4">Competence protein ComFC</fullName>
    </submittedName>
</protein>
<evidence type="ECO:0000259" key="2">
    <source>
        <dbReference type="Pfam" id="PF00156"/>
    </source>
</evidence>
<dbReference type="Gene3D" id="3.40.50.2020">
    <property type="match status" value="1"/>
</dbReference>
<sequence>MTDYCLICHTEISPILGWTFLISEEKKQTICPTCKGKLQPIEGPTCKICNRPLSLLDPRFIHEQTCNDCIRWEEDPQWQGCLQQNHSLFHYNDFLQEVIARYKFRGDYILAAIFSEWIEQKLKNQQADLLVPIPLSPERLQERGFNQAEAIIREAGLQPLNILTRIHTEKQSKKSRTERIHVPQVFQLRANTTLAGKQIMLFDDIYTTGSTLHHAAKLLKTNGAASVSSLTIARG</sequence>
<dbReference type="Proteomes" id="UP000531594">
    <property type="component" value="Unassembled WGS sequence"/>
</dbReference>
<dbReference type="InterPro" id="IPR051910">
    <property type="entry name" value="ComF/GntX_DNA_util-trans"/>
</dbReference>
<keyword evidence="5" id="KW-1185">Reference proteome</keyword>
<dbReference type="InterPro" id="IPR000836">
    <property type="entry name" value="PRTase_dom"/>
</dbReference>
<dbReference type="InterPro" id="IPR029057">
    <property type="entry name" value="PRTase-like"/>
</dbReference>
<gene>
    <name evidence="4" type="ORF">HNR53_003956</name>
</gene>
<name>A0A7X0HX79_9BACI</name>
<evidence type="ECO:0000313" key="5">
    <source>
        <dbReference type="Proteomes" id="UP000531594"/>
    </source>
</evidence>
<dbReference type="Pfam" id="PF00156">
    <property type="entry name" value="Pribosyltran"/>
    <property type="match status" value="1"/>
</dbReference>
<organism evidence="4 5">
    <name type="scientific">Bacillus benzoevorans</name>
    <dbReference type="NCBI Taxonomy" id="1456"/>
    <lineage>
        <taxon>Bacteria</taxon>
        <taxon>Bacillati</taxon>
        <taxon>Bacillota</taxon>
        <taxon>Bacilli</taxon>
        <taxon>Bacillales</taxon>
        <taxon>Bacillaceae</taxon>
        <taxon>Bacillus</taxon>
    </lineage>
</organism>
<accession>A0A7X0HX79</accession>
<reference evidence="4 5" key="1">
    <citation type="submission" date="2020-08" db="EMBL/GenBank/DDBJ databases">
        <title>Genomic Encyclopedia of Type Strains, Phase IV (KMG-IV): sequencing the most valuable type-strain genomes for metagenomic binning, comparative biology and taxonomic classification.</title>
        <authorList>
            <person name="Goeker M."/>
        </authorList>
    </citation>
    <scope>NUCLEOTIDE SEQUENCE [LARGE SCALE GENOMIC DNA]</scope>
    <source>
        <strain evidence="4 5">DSM 5391</strain>
    </source>
</reference>
<dbReference type="AlphaFoldDB" id="A0A7X0HX79"/>
<dbReference type="Pfam" id="PF18912">
    <property type="entry name" value="DZR_2"/>
    <property type="match status" value="1"/>
</dbReference>